<name>A0A2S0KGM4_9ACTN</name>
<proteinExistence type="predicted"/>
<evidence type="ECO:0000313" key="2">
    <source>
        <dbReference type="EMBL" id="AVM00829.1"/>
    </source>
</evidence>
<evidence type="ECO:0008006" key="4">
    <source>
        <dbReference type="Google" id="ProtNLM"/>
    </source>
</evidence>
<keyword evidence="1" id="KW-1133">Transmembrane helix</keyword>
<organism evidence="2 3">
    <name type="scientific">Gordonia iterans</name>
    <dbReference type="NCBI Taxonomy" id="1004901"/>
    <lineage>
        <taxon>Bacteria</taxon>
        <taxon>Bacillati</taxon>
        <taxon>Actinomycetota</taxon>
        <taxon>Actinomycetes</taxon>
        <taxon>Mycobacteriales</taxon>
        <taxon>Gordoniaceae</taxon>
        <taxon>Gordonia</taxon>
    </lineage>
</organism>
<keyword evidence="1" id="KW-0472">Membrane</keyword>
<dbReference type="OrthoDB" id="5171781at2"/>
<dbReference type="AlphaFoldDB" id="A0A2S0KGM4"/>
<sequence>MGEHQSGTTGRTKYTVAMTAGILLIILVVAVTVAVVNFPKRATSTTKVLPCPAGPLVVPVAADPAIAPALQEIAKSYFAQTPVLDDYCVEVQVRPADARTIMEGLTADSWNAHAYGVYPAAWVPESSVWTAAVAAADPGKFTGRPEHLVSSPVRIATEPVLARAAADSGISWADLPSLTRANSLRAYGYGSWGSLRMAMPQGAQSDATSLTGQAVAAATVGTREPLTLEQARSSAVTTAMRELVSAPPRVGDGSAEAAVKEIAETTNPATAPVRAVPISEQRLYAVTKDDAQAKVAVVAPSGLTPVLDYPVVSLTGSEVSATMTKTIAEFVAFARKPDQMKLLTQSGFRGPGPLPSDTATVKFGELGDTLPVPVPQATVAINRIVLPSAVPGS</sequence>
<accession>A0A2S0KGM4</accession>
<reference evidence="2 3" key="1">
    <citation type="submission" date="2018-03" db="EMBL/GenBank/DDBJ databases">
        <title>Characteristics and genome of n-alkane degrading marine bacteria Gordonia iterans isolated from crude oil contaminated in Tae-an, South Korea.</title>
        <authorList>
            <person name="Lee S.-S."/>
            <person name="Kim H."/>
        </authorList>
    </citation>
    <scope>NUCLEOTIDE SEQUENCE [LARGE SCALE GENOMIC DNA]</scope>
    <source>
        <strain evidence="2 3">Co17</strain>
    </source>
</reference>
<evidence type="ECO:0000313" key="3">
    <source>
        <dbReference type="Proteomes" id="UP000239814"/>
    </source>
</evidence>
<dbReference type="EMBL" id="CP027433">
    <property type="protein sequence ID" value="AVM00829.1"/>
    <property type="molecule type" value="Genomic_DNA"/>
</dbReference>
<dbReference type="Proteomes" id="UP000239814">
    <property type="component" value="Chromosome"/>
</dbReference>
<gene>
    <name evidence="2" type="ORF">C6V83_11715</name>
</gene>
<keyword evidence="1" id="KW-0812">Transmembrane</keyword>
<feature type="transmembrane region" description="Helical" evidence="1">
    <location>
        <begin position="16"/>
        <end position="38"/>
    </location>
</feature>
<evidence type="ECO:0000256" key="1">
    <source>
        <dbReference type="SAM" id="Phobius"/>
    </source>
</evidence>
<protein>
    <recommendedName>
        <fullName evidence="4">ABC transporter substrate-binding protein</fullName>
    </recommendedName>
</protein>
<dbReference type="RefSeq" id="WP_105942542.1">
    <property type="nucleotide sequence ID" value="NZ_CP027433.1"/>
</dbReference>
<keyword evidence="3" id="KW-1185">Reference proteome</keyword>
<dbReference type="KEGG" id="git:C6V83_11715"/>